<accession>A0ABU6MH30</accession>
<feature type="transmembrane region" description="Helical" evidence="1">
    <location>
        <begin position="7"/>
        <end position="24"/>
    </location>
</feature>
<keyword evidence="1" id="KW-1133">Transmembrane helix</keyword>
<protein>
    <submittedName>
        <fullName evidence="3">SPW repeat protein</fullName>
    </submittedName>
</protein>
<dbReference type="InterPro" id="IPR005530">
    <property type="entry name" value="SPW"/>
</dbReference>
<evidence type="ECO:0000313" key="3">
    <source>
        <dbReference type="EMBL" id="MED1203810.1"/>
    </source>
</evidence>
<sequence length="106" mass="11948">MNTRSTLNALFGVWFLLAPWILDFSGQTGAMWTSVIIGLVQFIAALWSYNKSGWGTWQDWVTFITGVWFIIFPFAYSLNGSVEWISVILGLLTAIFSLWNLSGTSE</sequence>
<comment type="caution">
    <text evidence="3">The sequence shown here is derived from an EMBL/GenBank/DDBJ whole genome shotgun (WGS) entry which is preliminary data.</text>
</comment>
<dbReference type="RefSeq" id="WP_066269747.1">
    <property type="nucleotide sequence ID" value="NZ_JARMAB010000016.1"/>
</dbReference>
<proteinExistence type="predicted"/>
<gene>
    <name evidence="3" type="ORF">P4T90_12120</name>
</gene>
<feature type="transmembrane region" description="Helical" evidence="1">
    <location>
        <begin position="60"/>
        <end position="78"/>
    </location>
</feature>
<evidence type="ECO:0000256" key="1">
    <source>
        <dbReference type="SAM" id="Phobius"/>
    </source>
</evidence>
<feature type="transmembrane region" description="Helical" evidence="1">
    <location>
        <begin position="84"/>
        <end position="101"/>
    </location>
</feature>
<dbReference type="EMBL" id="JARMAB010000016">
    <property type="protein sequence ID" value="MED1203810.1"/>
    <property type="molecule type" value="Genomic_DNA"/>
</dbReference>
<dbReference type="Pfam" id="PF03779">
    <property type="entry name" value="SPW"/>
    <property type="match status" value="1"/>
</dbReference>
<keyword evidence="4" id="KW-1185">Reference proteome</keyword>
<keyword evidence="1" id="KW-0812">Transmembrane</keyword>
<reference evidence="3 4" key="1">
    <citation type="submission" date="2023-03" db="EMBL/GenBank/DDBJ databases">
        <title>Bacillus Genome Sequencing.</title>
        <authorList>
            <person name="Dunlap C."/>
        </authorList>
    </citation>
    <scope>NUCLEOTIDE SEQUENCE [LARGE SCALE GENOMIC DNA]</scope>
    <source>
        <strain evidence="3 4">B-23453</strain>
    </source>
</reference>
<evidence type="ECO:0000259" key="2">
    <source>
        <dbReference type="Pfam" id="PF03779"/>
    </source>
</evidence>
<keyword evidence="1" id="KW-0472">Membrane</keyword>
<feature type="transmembrane region" description="Helical" evidence="1">
    <location>
        <begin position="30"/>
        <end position="48"/>
    </location>
</feature>
<feature type="domain" description="SPW repeat-containing integral membrane" evidence="2">
    <location>
        <begin position="5"/>
        <end position="98"/>
    </location>
</feature>
<organism evidence="3 4">
    <name type="scientific">Heyndrickxia acidicola</name>
    <dbReference type="NCBI Taxonomy" id="209389"/>
    <lineage>
        <taxon>Bacteria</taxon>
        <taxon>Bacillati</taxon>
        <taxon>Bacillota</taxon>
        <taxon>Bacilli</taxon>
        <taxon>Bacillales</taxon>
        <taxon>Bacillaceae</taxon>
        <taxon>Heyndrickxia</taxon>
    </lineage>
</organism>
<name>A0ABU6MH30_9BACI</name>
<dbReference type="Proteomes" id="UP001341444">
    <property type="component" value="Unassembled WGS sequence"/>
</dbReference>
<evidence type="ECO:0000313" key="4">
    <source>
        <dbReference type="Proteomes" id="UP001341444"/>
    </source>
</evidence>